<protein>
    <submittedName>
        <fullName evidence="1">Uncharacterized protein</fullName>
    </submittedName>
</protein>
<dbReference type="AlphaFoldDB" id="A0A975XYW6"/>
<dbReference type="EMBL" id="CP077062">
    <property type="protein sequence ID" value="QWZ06817.1"/>
    <property type="molecule type" value="Genomic_DNA"/>
</dbReference>
<evidence type="ECO:0000313" key="1">
    <source>
        <dbReference type="EMBL" id="QWZ06817.1"/>
    </source>
</evidence>
<accession>A0A975XYW6</accession>
<dbReference type="RefSeq" id="WP_216938069.1">
    <property type="nucleotide sequence ID" value="NZ_CP077062.1"/>
</dbReference>
<gene>
    <name evidence="1" type="ORF">KRR39_14935</name>
</gene>
<proteinExistence type="predicted"/>
<dbReference type="KEGG" id="nps:KRR39_14935"/>
<reference evidence="1" key="1">
    <citation type="submission" date="2021-06" db="EMBL/GenBank/DDBJ databases">
        <title>Complete genome sequence of Nocardioides sp. G188.</title>
        <authorList>
            <person name="Im W.-T."/>
        </authorList>
    </citation>
    <scope>NUCLEOTIDE SEQUENCE</scope>
    <source>
        <strain evidence="1">G188</strain>
    </source>
</reference>
<sequence length="129" mass="14243">MDEELLRTFSAGGPTGHLVDDLAAIVLAILRDSPETREDAARGRQVMVENPRLIALAAERLRQSVESCVVHAEKREGGHFDRRRLDVAIGLVLVCFHIAMERYLDDDVETDLSSLFTASLATARDLLAT</sequence>
<name>A0A975XYW6_9ACTN</name>
<organism evidence="1 2">
    <name type="scientific">Nocardioides panacis</name>
    <dbReference type="NCBI Taxonomy" id="2849501"/>
    <lineage>
        <taxon>Bacteria</taxon>
        <taxon>Bacillati</taxon>
        <taxon>Actinomycetota</taxon>
        <taxon>Actinomycetes</taxon>
        <taxon>Propionibacteriales</taxon>
        <taxon>Nocardioidaceae</taxon>
        <taxon>Nocardioides</taxon>
    </lineage>
</organism>
<dbReference type="Proteomes" id="UP000683575">
    <property type="component" value="Chromosome"/>
</dbReference>
<keyword evidence="2" id="KW-1185">Reference proteome</keyword>
<evidence type="ECO:0000313" key="2">
    <source>
        <dbReference type="Proteomes" id="UP000683575"/>
    </source>
</evidence>